<dbReference type="OrthoDB" id="2434096at2759"/>
<protein>
    <submittedName>
        <fullName evidence="2">Uncharacterized protein</fullName>
    </submittedName>
</protein>
<feature type="signal peptide" evidence="1">
    <location>
        <begin position="1"/>
        <end position="19"/>
    </location>
</feature>
<keyword evidence="3" id="KW-1185">Reference proteome</keyword>
<dbReference type="AlphaFoldDB" id="A0A9P6Q5W1"/>
<dbReference type="EMBL" id="JAAAJA010000209">
    <property type="protein sequence ID" value="KAG0258728.1"/>
    <property type="molecule type" value="Genomic_DNA"/>
</dbReference>
<organism evidence="2 3">
    <name type="scientific">Mortierella polycephala</name>
    <dbReference type="NCBI Taxonomy" id="41804"/>
    <lineage>
        <taxon>Eukaryota</taxon>
        <taxon>Fungi</taxon>
        <taxon>Fungi incertae sedis</taxon>
        <taxon>Mucoromycota</taxon>
        <taxon>Mortierellomycotina</taxon>
        <taxon>Mortierellomycetes</taxon>
        <taxon>Mortierellales</taxon>
        <taxon>Mortierellaceae</taxon>
        <taxon>Mortierella</taxon>
    </lineage>
</organism>
<evidence type="ECO:0000256" key="1">
    <source>
        <dbReference type="SAM" id="SignalP"/>
    </source>
</evidence>
<name>A0A9P6Q5W1_9FUNG</name>
<keyword evidence="1" id="KW-0732">Signal</keyword>
<gene>
    <name evidence="2" type="ORF">BG011_003100</name>
</gene>
<proteinExistence type="predicted"/>
<sequence>MFTKTAALAVLALAASVAAQTPSDHIFFTNPVGDDRQYQAGANETFSWQTACVAPSSLISSTPTKAAVQLMNADDSDMAFFLEDITTIDCSKNSGNNYWVVPDKYSSTTLLSLKIALDEGSAYSGKFTIKGGKATPTTAPDADKPASGASIVAPVLSGAAAAVAAAALLL</sequence>
<reference evidence="2" key="1">
    <citation type="journal article" date="2020" name="Fungal Divers.">
        <title>Resolving the Mortierellaceae phylogeny through synthesis of multi-gene phylogenetics and phylogenomics.</title>
        <authorList>
            <person name="Vandepol N."/>
            <person name="Liber J."/>
            <person name="Desiro A."/>
            <person name="Na H."/>
            <person name="Kennedy M."/>
            <person name="Barry K."/>
            <person name="Grigoriev I.V."/>
            <person name="Miller A.N."/>
            <person name="O'Donnell K."/>
            <person name="Stajich J.E."/>
            <person name="Bonito G."/>
        </authorList>
    </citation>
    <scope>NUCLEOTIDE SEQUENCE</scope>
    <source>
        <strain evidence="2">KOD948</strain>
    </source>
</reference>
<dbReference type="Proteomes" id="UP000726737">
    <property type="component" value="Unassembled WGS sequence"/>
</dbReference>
<accession>A0A9P6Q5W1</accession>
<comment type="caution">
    <text evidence="2">The sequence shown here is derived from an EMBL/GenBank/DDBJ whole genome shotgun (WGS) entry which is preliminary data.</text>
</comment>
<feature type="chain" id="PRO_5040305768" evidence="1">
    <location>
        <begin position="20"/>
        <end position="170"/>
    </location>
</feature>
<evidence type="ECO:0000313" key="3">
    <source>
        <dbReference type="Proteomes" id="UP000726737"/>
    </source>
</evidence>
<evidence type="ECO:0000313" key="2">
    <source>
        <dbReference type="EMBL" id="KAG0258728.1"/>
    </source>
</evidence>